<dbReference type="InterPro" id="IPR000719">
    <property type="entry name" value="Prot_kinase_dom"/>
</dbReference>
<dbReference type="OrthoDB" id="9762169at2"/>
<dbReference type="InterPro" id="IPR017441">
    <property type="entry name" value="Protein_kinase_ATP_BS"/>
</dbReference>
<dbReference type="InterPro" id="IPR008271">
    <property type="entry name" value="Ser/Thr_kinase_AS"/>
</dbReference>
<dbReference type="Gene3D" id="3.30.200.20">
    <property type="entry name" value="Phosphorylase Kinase, domain 1"/>
    <property type="match status" value="1"/>
</dbReference>
<keyword evidence="5" id="KW-0418">Kinase</keyword>
<dbReference type="PROSITE" id="PS00107">
    <property type="entry name" value="PROTEIN_KINASE_ATP"/>
    <property type="match status" value="1"/>
</dbReference>
<dbReference type="Pfam" id="PF00069">
    <property type="entry name" value="Pkinase"/>
    <property type="match status" value="1"/>
</dbReference>
<organism evidence="9 10">
    <name type="scientific">Actinotalea ferrariae CF5-4</name>
    <dbReference type="NCBI Taxonomy" id="948458"/>
    <lineage>
        <taxon>Bacteria</taxon>
        <taxon>Bacillati</taxon>
        <taxon>Actinomycetota</taxon>
        <taxon>Actinomycetes</taxon>
        <taxon>Micrococcales</taxon>
        <taxon>Cellulomonadaceae</taxon>
        <taxon>Actinotalea</taxon>
    </lineage>
</organism>
<evidence type="ECO:0000256" key="2">
    <source>
        <dbReference type="ARBA" id="ARBA00022527"/>
    </source>
</evidence>
<dbReference type="GO" id="GO:0004674">
    <property type="term" value="F:protein serine/threonine kinase activity"/>
    <property type="evidence" value="ECO:0007669"/>
    <property type="project" value="UniProtKB-KW"/>
</dbReference>
<reference evidence="9 10" key="1">
    <citation type="submission" date="2014-01" db="EMBL/GenBank/DDBJ databases">
        <title>Actinotalea ferrariae CF5-4.</title>
        <authorList>
            <person name="Chen F."/>
            <person name="Li Y."/>
            <person name="Wang G."/>
        </authorList>
    </citation>
    <scope>NUCLEOTIDE SEQUENCE [LARGE SCALE GENOMIC DNA]</scope>
    <source>
        <strain evidence="9 10">CF5-4</strain>
    </source>
</reference>
<keyword evidence="6 7" id="KW-0067">ATP-binding</keyword>
<name>A0A021VSS8_9CELL</name>
<keyword evidence="3" id="KW-0808">Transferase</keyword>
<evidence type="ECO:0000313" key="10">
    <source>
        <dbReference type="Proteomes" id="UP000019753"/>
    </source>
</evidence>
<dbReference type="AlphaFoldDB" id="A0A021VSS8"/>
<dbReference type="SUPFAM" id="SSF56112">
    <property type="entry name" value="Protein kinase-like (PK-like)"/>
    <property type="match status" value="1"/>
</dbReference>
<dbReference type="GO" id="GO:0005524">
    <property type="term" value="F:ATP binding"/>
    <property type="evidence" value="ECO:0007669"/>
    <property type="project" value="UniProtKB-UniRule"/>
</dbReference>
<dbReference type="EC" id="2.7.11.1" evidence="1"/>
<evidence type="ECO:0000313" key="9">
    <source>
        <dbReference type="EMBL" id="EYR62122.1"/>
    </source>
</evidence>
<dbReference type="SMART" id="SM00220">
    <property type="entry name" value="S_TKc"/>
    <property type="match status" value="1"/>
</dbReference>
<dbReference type="PANTHER" id="PTHR43289">
    <property type="entry name" value="MITOGEN-ACTIVATED PROTEIN KINASE KINASE KINASE 20-RELATED"/>
    <property type="match status" value="1"/>
</dbReference>
<sequence>MLLTGRYELLRRIGAGGMATVWEARDTVLDRPVAVKVVDLAVADDPALGERLRREAVTAASIAHPDVVTVHDVGVADGVAYVVMTLVEGRDLAAVLQQDGPLPVAEGLRIGARVAGALAAVHAAGVVHRDVKPANVLLHGSDVTLVDFGIASVDTAQAALTAAGTVIGTAHAMSPEQARGESATPASDVYGLGCLLTAALTGAPPFEAGSAVAVLQRHLGDEPPSLRARRADVPEAVDRLVRSMLAKDPAARPTAADAGHLLAAVAQGPD</sequence>
<dbReference type="InterPro" id="IPR011009">
    <property type="entry name" value="Kinase-like_dom_sf"/>
</dbReference>
<dbReference type="FunFam" id="1.10.510.10:FF:000021">
    <property type="entry name" value="Serine/threonine protein kinase"/>
    <property type="match status" value="1"/>
</dbReference>
<proteinExistence type="predicted"/>
<accession>A0A021VSS8</accession>
<dbReference type="EMBL" id="AXCW01000325">
    <property type="protein sequence ID" value="EYR62122.1"/>
    <property type="molecule type" value="Genomic_DNA"/>
</dbReference>
<evidence type="ECO:0000259" key="8">
    <source>
        <dbReference type="PROSITE" id="PS50011"/>
    </source>
</evidence>
<dbReference type="Proteomes" id="UP000019753">
    <property type="component" value="Unassembled WGS sequence"/>
</dbReference>
<feature type="binding site" evidence="7">
    <location>
        <position position="36"/>
    </location>
    <ligand>
        <name>ATP</name>
        <dbReference type="ChEBI" id="CHEBI:30616"/>
    </ligand>
</feature>
<keyword evidence="10" id="KW-1185">Reference proteome</keyword>
<evidence type="ECO:0000256" key="5">
    <source>
        <dbReference type="ARBA" id="ARBA00022777"/>
    </source>
</evidence>
<evidence type="ECO:0000256" key="4">
    <source>
        <dbReference type="ARBA" id="ARBA00022741"/>
    </source>
</evidence>
<protein>
    <recommendedName>
        <fullName evidence="1">non-specific serine/threonine protein kinase</fullName>
        <ecNumber evidence="1">2.7.11.1</ecNumber>
    </recommendedName>
</protein>
<evidence type="ECO:0000256" key="1">
    <source>
        <dbReference type="ARBA" id="ARBA00012513"/>
    </source>
</evidence>
<feature type="domain" description="Protein kinase" evidence="8">
    <location>
        <begin position="7"/>
        <end position="263"/>
    </location>
</feature>
<dbReference type="RefSeq" id="WP_034228786.1">
    <property type="nucleotide sequence ID" value="NZ_AXCW01000325.1"/>
</dbReference>
<keyword evidence="2" id="KW-0723">Serine/threonine-protein kinase</keyword>
<comment type="caution">
    <text evidence="9">The sequence shown here is derived from an EMBL/GenBank/DDBJ whole genome shotgun (WGS) entry which is preliminary data.</text>
</comment>
<gene>
    <name evidence="9" type="ORF">N866_11620</name>
</gene>
<evidence type="ECO:0000256" key="3">
    <source>
        <dbReference type="ARBA" id="ARBA00022679"/>
    </source>
</evidence>
<feature type="non-terminal residue" evidence="9">
    <location>
        <position position="270"/>
    </location>
</feature>
<evidence type="ECO:0000256" key="6">
    <source>
        <dbReference type="ARBA" id="ARBA00022840"/>
    </source>
</evidence>
<evidence type="ECO:0000256" key="7">
    <source>
        <dbReference type="PROSITE-ProRule" id="PRU10141"/>
    </source>
</evidence>
<dbReference type="CDD" id="cd14014">
    <property type="entry name" value="STKc_PknB_like"/>
    <property type="match status" value="1"/>
</dbReference>
<dbReference type="PROSITE" id="PS00108">
    <property type="entry name" value="PROTEIN_KINASE_ST"/>
    <property type="match status" value="1"/>
</dbReference>
<dbReference type="PANTHER" id="PTHR43289:SF6">
    <property type="entry name" value="SERINE_THREONINE-PROTEIN KINASE NEKL-3"/>
    <property type="match status" value="1"/>
</dbReference>
<keyword evidence="4 7" id="KW-0547">Nucleotide-binding</keyword>
<dbReference type="Gene3D" id="1.10.510.10">
    <property type="entry name" value="Transferase(Phosphotransferase) domain 1"/>
    <property type="match status" value="1"/>
</dbReference>
<dbReference type="PROSITE" id="PS50011">
    <property type="entry name" value="PROTEIN_KINASE_DOM"/>
    <property type="match status" value="1"/>
</dbReference>